<protein>
    <submittedName>
        <fullName evidence="2">G/U mismatch-specific uracil-DNA glycosylase</fullName>
    </submittedName>
</protein>
<dbReference type="Gene3D" id="3.40.470.10">
    <property type="entry name" value="Uracil-DNA glycosylase-like domain"/>
    <property type="match status" value="1"/>
</dbReference>
<evidence type="ECO:0000313" key="2">
    <source>
        <dbReference type="EMBL" id="SHJ76609.1"/>
    </source>
</evidence>
<reference evidence="2 3" key="1">
    <citation type="submission" date="2016-11" db="EMBL/GenBank/DDBJ databases">
        <authorList>
            <person name="Jaros S."/>
            <person name="Januszkiewicz K."/>
            <person name="Wedrychowicz H."/>
        </authorList>
    </citation>
    <scope>NUCLEOTIDE SEQUENCE [LARGE SCALE GENOMIC DNA]</scope>
    <source>
        <strain evidence="2 3">DSM 18772</strain>
    </source>
</reference>
<feature type="domain" description="Uracil-DNA glycosylase-like" evidence="1">
    <location>
        <begin position="11"/>
        <end position="159"/>
    </location>
</feature>
<dbReference type="STRING" id="1123071.SAMN02745181_2551"/>
<dbReference type="NCBIfam" id="TIGR04274">
    <property type="entry name" value="hypoxanDNAglyco"/>
    <property type="match status" value="1"/>
</dbReference>
<dbReference type="InterPro" id="IPR005122">
    <property type="entry name" value="Uracil-DNA_glycosylase-like"/>
</dbReference>
<dbReference type="Pfam" id="PF03167">
    <property type="entry name" value="UDG"/>
    <property type="match status" value="1"/>
</dbReference>
<evidence type="ECO:0000259" key="1">
    <source>
        <dbReference type="Pfam" id="PF03167"/>
    </source>
</evidence>
<sequence>MSRIHSFPPIADLSARKLVLGSMPGKASLSAGQYYAHPRNLFWHLMEEILEIPKSLTYEERCEGLKLKHLAVWDVLHTCTRDSSLDSDIDESSIVPNNFSQFLGNHSSITTVYFNGAKAEQVYLRHILPTLPEELQTLQRVRLPSTSPANASINYETKLEQWRVLGSL</sequence>
<dbReference type="AlphaFoldDB" id="A0A1M6LZF6"/>
<dbReference type="CDD" id="cd10032">
    <property type="entry name" value="UDG-F6_HDG"/>
    <property type="match status" value="1"/>
</dbReference>
<proteinExistence type="predicted"/>
<dbReference type="SUPFAM" id="SSF52141">
    <property type="entry name" value="Uracil-DNA glycosylase-like"/>
    <property type="match status" value="1"/>
</dbReference>
<gene>
    <name evidence="2" type="ORF">SAMN02745181_2551</name>
</gene>
<name>A0A1M6LZF6_9BACT</name>
<dbReference type="InterPro" id="IPR036895">
    <property type="entry name" value="Uracil-DNA_glycosylase-like_sf"/>
</dbReference>
<dbReference type="InterPro" id="IPR026353">
    <property type="entry name" value="Hypoxan-DNA_Glyclase"/>
</dbReference>
<dbReference type="Proteomes" id="UP000184510">
    <property type="component" value="Unassembled WGS sequence"/>
</dbReference>
<organism evidence="2 3">
    <name type="scientific">Rubritalea squalenifaciens DSM 18772</name>
    <dbReference type="NCBI Taxonomy" id="1123071"/>
    <lineage>
        <taxon>Bacteria</taxon>
        <taxon>Pseudomonadati</taxon>
        <taxon>Verrucomicrobiota</taxon>
        <taxon>Verrucomicrobiia</taxon>
        <taxon>Verrucomicrobiales</taxon>
        <taxon>Rubritaleaceae</taxon>
        <taxon>Rubritalea</taxon>
    </lineage>
</organism>
<dbReference type="EMBL" id="FQYR01000004">
    <property type="protein sequence ID" value="SHJ76609.1"/>
    <property type="molecule type" value="Genomic_DNA"/>
</dbReference>
<dbReference type="RefSeq" id="WP_143184128.1">
    <property type="nucleotide sequence ID" value="NZ_FQYR01000004.1"/>
</dbReference>
<dbReference type="InParanoid" id="A0A1M6LZF6"/>
<keyword evidence="3" id="KW-1185">Reference proteome</keyword>
<evidence type="ECO:0000313" key="3">
    <source>
        <dbReference type="Proteomes" id="UP000184510"/>
    </source>
</evidence>
<accession>A0A1M6LZF6</accession>
<dbReference type="OrthoDB" id="9796171at2"/>